<sequence length="168" mass="19839">MQMKELSWRYDYESKAGKPGLHWHILCGHNPKEVVKWGYEWVQPIWDTAKFKYDFKEKYGLTDYIRVYMNAHTFGLHPHWHADDGDFTMIYYPRLDWEKAWGGGTMIEGSVGVNEYVEYVPNRLIIFNANLYHQAQPVSRECYGLRSVIVFKCNVDIRMGGLDAIQIH</sequence>
<accession>A0A382G2N7</accession>
<dbReference type="InterPro" id="IPR005123">
    <property type="entry name" value="Oxoglu/Fe-dep_dioxygenase_dom"/>
</dbReference>
<organism evidence="2">
    <name type="scientific">marine metagenome</name>
    <dbReference type="NCBI Taxonomy" id="408172"/>
    <lineage>
        <taxon>unclassified sequences</taxon>
        <taxon>metagenomes</taxon>
        <taxon>ecological metagenomes</taxon>
    </lineage>
</organism>
<name>A0A382G2N7_9ZZZZ</name>
<dbReference type="Gene3D" id="2.60.120.620">
    <property type="entry name" value="q2cbj1_9rhob like domain"/>
    <property type="match status" value="1"/>
</dbReference>
<evidence type="ECO:0000313" key="2">
    <source>
        <dbReference type="EMBL" id="SVB68787.1"/>
    </source>
</evidence>
<protein>
    <recommendedName>
        <fullName evidence="1">Fe2OG dioxygenase domain-containing protein</fullName>
    </recommendedName>
</protein>
<proteinExistence type="predicted"/>
<gene>
    <name evidence="2" type="ORF">METZ01_LOCUS221641</name>
</gene>
<reference evidence="2" key="1">
    <citation type="submission" date="2018-05" db="EMBL/GenBank/DDBJ databases">
        <authorList>
            <person name="Lanie J.A."/>
            <person name="Ng W.-L."/>
            <person name="Kazmierczak K.M."/>
            <person name="Andrzejewski T.M."/>
            <person name="Davidsen T.M."/>
            <person name="Wayne K.J."/>
            <person name="Tettelin H."/>
            <person name="Glass J.I."/>
            <person name="Rusch D."/>
            <person name="Podicherti R."/>
            <person name="Tsui H.-C.T."/>
            <person name="Winkler M.E."/>
        </authorList>
    </citation>
    <scope>NUCLEOTIDE SEQUENCE</scope>
</reference>
<feature type="domain" description="Fe2OG dioxygenase" evidence="1">
    <location>
        <begin position="61"/>
        <end position="155"/>
    </location>
</feature>
<dbReference type="AlphaFoldDB" id="A0A382G2N7"/>
<dbReference type="EMBL" id="UINC01052909">
    <property type="protein sequence ID" value="SVB68787.1"/>
    <property type="molecule type" value="Genomic_DNA"/>
</dbReference>
<evidence type="ECO:0000259" key="1">
    <source>
        <dbReference type="PROSITE" id="PS51471"/>
    </source>
</evidence>
<dbReference type="PROSITE" id="PS51471">
    <property type="entry name" value="FE2OG_OXY"/>
    <property type="match status" value="1"/>
</dbReference>